<dbReference type="InterPro" id="IPR002492">
    <property type="entry name" value="Transposase_Tc1-like"/>
</dbReference>
<accession>A0A5N5Q9S1</accession>
<feature type="domain" description="Transposase Tc1-like" evidence="1">
    <location>
        <begin position="85"/>
        <end position="135"/>
    </location>
</feature>
<reference evidence="2 3" key="1">
    <citation type="journal article" date="2019" name="Fungal Biol. Biotechnol.">
        <title>Draft genome sequence of fastidious pathogen Ceratobasidium theobromae, which causes vascular-streak dieback in Theobroma cacao.</title>
        <authorList>
            <person name="Ali S.S."/>
            <person name="Asman A."/>
            <person name="Shao J."/>
            <person name="Firmansyah A.P."/>
            <person name="Susilo A.W."/>
            <person name="Rosmana A."/>
            <person name="McMahon P."/>
            <person name="Junaid M."/>
            <person name="Guest D."/>
            <person name="Kheng T.Y."/>
            <person name="Meinhardt L.W."/>
            <person name="Bailey B.A."/>
        </authorList>
    </citation>
    <scope>NUCLEOTIDE SEQUENCE [LARGE SCALE GENOMIC DNA]</scope>
    <source>
        <strain evidence="2 3">CT2</strain>
    </source>
</reference>
<dbReference type="AlphaFoldDB" id="A0A5N5Q9S1"/>
<evidence type="ECO:0000313" key="3">
    <source>
        <dbReference type="Proteomes" id="UP000383932"/>
    </source>
</evidence>
<dbReference type="InterPro" id="IPR009057">
    <property type="entry name" value="Homeodomain-like_sf"/>
</dbReference>
<dbReference type="EMBL" id="SSOP01000510">
    <property type="protein sequence ID" value="KAB5588253.1"/>
    <property type="molecule type" value="Genomic_DNA"/>
</dbReference>
<organism evidence="2 3">
    <name type="scientific">Ceratobasidium theobromae</name>
    <dbReference type="NCBI Taxonomy" id="1582974"/>
    <lineage>
        <taxon>Eukaryota</taxon>
        <taxon>Fungi</taxon>
        <taxon>Dikarya</taxon>
        <taxon>Basidiomycota</taxon>
        <taxon>Agaricomycotina</taxon>
        <taxon>Agaricomycetes</taxon>
        <taxon>Cantharellales</taxon>
        <taxon>Ceratobasidiaceae</taxon>
        <taxon>Ceratobasidium</taxon>
    </lineage>
</organism>
<proteinExistence type="predicted"/>
<dbReference type="OrthoDB" id="3226274at2759"/>
<gene>
    <name evidence="2" type="ORF">CTheo_8302</name>
</gene>
<dbReference type="GO" id="GO:0003677">
    <property type="term" value="F:DNA binding"/>
    <property type="evidence" value="ECO:0007669"/>
    <property type="project" value="InterPro"/>
</dbReference>
<dbReference type="Pfam" id="PF01498">
    <property type="entry name" value="HTH_Tnp_Tc3_2"/>
    <property type="match status" value="1"/>
</dbReference>
<dbReference type="SUPFAM" id="SSF46689">
    <property type="entry name" value="Homeodomain-like"/>
    <property type="match status" value="1"/>
</dbReference>
<dbReference type="Proteomes" id="UP000383932">
    <property type="component" value="Unassembled WGS sequence"/>
</dbReference>
<sequence length="209" mass="23845">MAPNTSSDTKSKTILLKSMDYSDRAVAELLGNVHSSTISCIANRYANGRPVTEKTPRSGHPRTLTPSDVRFAALALTRLKPATAQAIKRAYFPHVSTPTIRRYLRLLGLRSYRRRRVPLLTRKHRKARFGWCQARLLWTQAQWDDIIFSDEARLKVFGSDGPEYYWKYPNQSPYDPRFTKKTWAAFTVLTASLLLPNTLGSYGSHSWAP</sequence>
<dbReference type="GO" id="GO:0015074">
    <property type="term" value="P:DNA integration"/>
    <property type="evidence" value="ECO:0007669"/>
    <property type="project" value="InterPro"/>
</dbReference>
<dbReference type="InterPro" id="IPR036397">
    <property type="entry name" value="RNaseH_sf"/>
</dbReference>
<comment type="caution">
    <text evidence="2">The sequence shown here is derived from an EMBL/GenBank/DDBJ whole genome shotgun (WGS) entry which is preliminary data.</text>
</comment>
<name>A0A5N5Q9S1_9AGAM</name>
<dbReference type="Gene3D" id="3.30.420.10">
    <property type="entry name" value="Ribonuclease H-like superfamily/Ribonuclease H"/>
    <property type="match status" value="1"/>
</dbReference>
<dbReference type="GO" id="GO:0006313">
    <property type="term" value="P:DNA transposition"/>
    <property type="evidence" value="ECO:0007669"/>
    <property type="project" value="InterPro"/>
</dbReference>
<protein>
    <submittedName>
        <fullName evidence="2">Transposable element Tcb2 transposase</fullName>
    </submittedName>
</protein>
<evidence type="ECO:0000313" key="2">
    <source>
        <dbReference type="EMBL" id="KAB5588253.1"/>
    </source>
</evidence>
<keyword evidence="3" id="KW-1185">Reference proteome</keyword>
<evidence type="ECO:0000259" key="1">
    <source>
        <dbReference type="Pfam" id="PF01498"/>
    </source>
</evidence>